<feature type="compositionally biased region" description="Basic and acidic residues" evidence="11">
    <location>
        <begin position="760"/>
        <end position="778"/>
    </location>
</feature>
<feature type="signal peptide" evidence="12">
    <location>
        <begin position="1"/>
        <end position="23"/>
    </location>
</feature>
<keyword evidence="6 10" id="KW-0547">Nucleotide-binding</keyword>
<keyword evidence="7 10" id="KW-0067">ATP-binding</keyword>
<feature type="region of interest" description="Disordered" evidence="11">
    <location>
        <begin position="299"/>
        <end position="324"/>
    </location>
</feature>
<dbReference type="FunCoup" id="E0VQS0">
    <property type="interactions" value="1185"/>
</dbReference>
<dbReference type="HAMAP" id="MF_00505">
    <property type="entry name" value="HSP90"/>
    <property type="match status" value="1"/>
</dbReference>
<feature type="binding site" evidence="10">
    <location>
        <position position="112"/>
    </location>
    <ligand>
        <name>ATP</name>
        <dbReference type="ChEBI" id="CHEBI:30616"/>
    </ligand>
</feature>
<dbReference type="Proteomes" id="UP000009046">
    <property type="component" value="Unassembled WGS sequence"/>
</dbReference>
<evidence type="ECO:0000256" key="5">
    <source>
        <dbReference type="ARBA" id="ARBA00022729"/>
    </source>
</evidence>
<feature type="binding site" evidence="10">
    <location>
        <position position="173"/>
    </location>
    <ligand>
        <name>ATP</name>
        <dbReference type="ChEBI" id="CHEBI:30616"/>
    </ligand>
</feature>
<dbReference type="InterPro" id="IPR003594">
    <property type="entry name" value="HATPase_dom"/>
</dbReference>
<feature type="binding site" evidence="10">
    <location>
        <begin position="174"/>
        <end position="175"/>
    </location>
    <ligand>
        <name>ATP</name>
        <dbReference type="ChEBI" id="CHEBI:30616"/>
    </ligand>
</feature>
<evidence type="ECO:0000256" key="1">
    <source>
        <dbReference type="ARBA" id="ARBA00004496"/>
    </source>
</evidence>
<evidence type="ECO:0000313" key="16">
    <source>
        <dbReference type="Proteomes" id="UP000009046"/>
    </source>
</evidence>
<keyword evidence="16" id="KW-1185">Reference proteome</keyword>
<protein>
    <recommendedName>
        <fullName evidence="3">Heat shock protein 83</fullName>
    </recommendedName>
</protein>
<evidence type="ECO:0000256" key="9">
    <source>
        <dbReference type="ARBA" id="ARBA00023186"/>
    </source>
</evidence>
<dbReference type="GO" id="GO:0005737">
    <property type="term" value="C:cytoplasm"/>
    <property type="evidence" value="ECO:0007669"/>
    <property type="project" value="UniProtKB-SubCell"/>
</dbReference>
<comment type="similarity">
    <text evidence="2">Belongs to the heat shock protein 90 family.</text>
</comment>
<dbReference type="GO" id="GO:0016887">
    <property type="term" value="F:ATP hydrolysis activity"/>
    <property type="evidence" value="ECO:0007669"/>
    <property type="project" value="InterPro"/>
</dbReference>
<dbReference type="InterPro" id="IPR037196">
    <property type="entry name" value="HSP90_C"/>
</dbReference>
<reference evidence="15" key="3">
    <citation type="submission" date="2020-05" db="UniProtKB">
        <authorList>
            <consortium name="EnsemblMetazoa"/>
        </authorList>
    </citation>
    <scope>IDENTIFICATION</scope>
    <source>
        <strain evidence="15">USDA</strain>
    </source>
</reference>
<evidence type="ECO:0000256" key="3">
    <source>
        <dbReference type="ARBA" id="ARBA00021845"/>
    </source>
</evidence>
<dbReference type="FunFam" id="3.30.230.80:FF:000003">
    <property type="entry name" value="endoplasmin isoform X1"/>
    <property type="match status" value="1"/>
</dbReference>
<evidence type="ECO:0000256" key="2">
    <source>
        <dbReference type="ARBA" id="ARBA00008239"/>
    </source>
</evidence>
<proteinExistence type="inferred from homology"/>
<dbReference type="AlphaFoldDB" id="E0VQS0"/>
<feature type="binding site" evidence="10">
    <location>
        <begin position="198"/>
        <end position="203"/>
    </location>
    <ligand>
        <name>ATP</name>
        <dbReference type="ChEBI" id="CHEBI:30616"/>
    </ligand>
</feature>
<evidence type="ECO:0000256" key="10">
    <source>
        <dbReference type="PIRSR" id="PIRSR002583-1"/>
    </source>
</evidence>
<dbReference type="Gene3D" id="3.30.230.80">
    <property type="match status" value="1"/>
</dbReference>
<dbReference type="SUPFAM" id="SSF55874">
    <property type="entry name" value="ATPase domain of HSP90 chaperone/DNA topoisomerase II/histidine kinase"/>
    <property type="match status" value="1"/>
</dbReference>
<feature type="binding site" evidence="10">
    <location>
        <position position="159"/>
    </location>
    <ligand>
        <name>ATP</name>
        <dbReference type="ChEBI" id="CHEBI:30616"/>
    </ligand>
</feature>
<dbReference type="OrthoDB" id="5426351at2759"/>
<dbReference type="Gene3D" id="3.30.565.10">
    <property type="entry name" value="Histidine kinase-like ATPase, C-terminal domain"/>
    <property type="match status" value="1"/>
</dbReference>
<dbReference type="EnsemblMetazoa" id="PHUM381600-RA">
    <property type="protein sequence ID" value="PHUM381600-PA"/>
    <property type="gene ID" value="PHUM381600"/>
</dbReference>
<feature type="binding site" evidence="10">
    <location>
        <position position="154"/>
    </location>
    <ligand>
        <name>ATP</name>
        <dbReference type="ChEBI" id="CHEBI:30616"/>
    </ligand>
</feature>
<dbReference type="CDD" id="cd16927">
    <property type="entry name" value="HATPase_Hsp90-like"/>
    <property type="match status" value="1"/>
</dbReference>
<keyword evidence="9" id="KW-0143">Chaperone</keyword>
<dbReference type="InterPro" id="IPR019805">
    <property type="entry name" value="Heat_shock_protein_90_CS"/>
</dbReference>
<dbReference type="PROSITE" id="PS00298">
    <property type="entry name" value="HSP90"/>
    <property type="match status" value="1"/>
</dbReference>
<dbReference type="EMBL" id="AAZO01004458">
    <property type="status" value="NOT_ANNOTATED_CDS"/>
    <property type="molecule type" value="Genomic_DNA"/>
</dbReference>
<dbReference type="InterPro" id="IPR020575">
    <property type="entry name" value="Hsp90_N"/>
</dbReference>
<dbReference type="SMART" id="SM00387">
    <property type="entry name" value="HATPase_c"/>
    <property type="match status" value="1"/>
</dbReference>
<evidence type="ECO:0000256" key="11">
    <source>
        <dbReference type="SAM" id="MobiDB-lite"/>
    </source>
</evidence>
<dbReference type="NCBIfam" id="NF003555">
    <property type="entry name" value="PRK05218.1"/>
    <property type="match status" value="1"/>
</dbReference>
<dbReference type="PANTHER" id="PTHR11528">
    <property type="entry name" value="HEAT SHOCK PROTEIN 90 FAMILY MEMBER"/>
    <property type="match status" value="1"/>
</dbReference>
<feature type="domain" description="Histidine kinase/HSP90-like ATPase" evidence="13">
    <location>
        <begin position="101"/>
        <end position="259"/>
    </location>
</feature>
<keyword evidence="8" id="KW-0346">Stress response</keyword>
<dbReference type="GO" id="GO:0005524">
    <property type="term" value="F:ATP binding"/>
    <property type="evidence" value="ECO:0007669"/>
    <property type="project" value="UniProtKB-KW"/>
</dbReference>
<dbReference type="HOGENOM" id="CLU_006684_1_3_1"/>
<feature type="compositionally biased region" description="Acidic residues" evidence="11">
    <location>
        <begin position="748"/>
        <end position="759"/>
    </location>
</feature>
<dbReference type="GO" id="GO:0140662">
    <property type="term" value="F:ATP-dependent protein folding chaperone"/>
    <property type="evidence" value="ECO:0007669"/>
    <property type="project" value="InterPro"/>
</dbReference>
<dbReference type="Pfam" id="PF00183">
    <property type="entry name" value="HSP90"/>
    <property type="match status" value="1"/>
</dbReference>
<sequence>MLDKMTRVILIICFIGLIGQCYCEESPSDDVETVTVEPDLGASREALRTDDNVVQREEEAIKLDGLNVAQIKELREKAEKFHFQAEVNRMMKLIINSLYRNKEIFLRELISNAADALDKIRLLSLTDKSVLDSNPELGIRLKADKDNHILHIIDSGIGMTKKDLINNLGTIAKSGTAEFLAKMQEARSTADFNDMIGQFGVGFYSAFLVADRVVVTTKHNDDTQHIWESDAESFSIVEDPRGNTLKRGSQISLHLKEEAYDFLEEDTLKNLVKKYSQFINFPISLWCSKVVKIEEPIEEMEEAKDESKSDDVAVEDEKEEKPGSKTVDKTVWNWEVLNDSKPIWTRKPAEIEESEYVNFYKSLTKDSSEPMAKSHFVAEGEVTFKSLLFVPPNQPSESFSKYGSKSDNIKLYVRRVFITDEFNDMMPNYLAFIQGVVDSDDLPLNVSRETLQQHKLIKIIKKKLVRKALDMIKSIKKEDYEKFWKEYSTNIKLGVIEDSSNRTRLAKLLMFQSSAVDGMTSLADYVSRMKPNQKHIYYIAGASRKEVEKSPFVERLLKKGLEVLYLVEAVDEYCLSAIPEFDGKRFQNVAKEDFTLPDDKGNRKHLAEKFEPLLNWLSKTALKDQISKALISERLSDSPCALVASVFGWTGNMERLALSNAHQKSSDVQRSYYLNQKKALEINPRHPLIQELLRRVADDESDKTAQDIALMMFRTATLRSGYMLQETSEFAESVETLMRKTLGVPLDAEPEDEEEDDSDIREQDDVKEQEADVEHDEL</sequence>
<dbReference type="OMA" id="YMLQETS"/>
<dbReference type="RefSeq" id="XP_002428463.1">
    <property type="nucleotide sequence ID" value="XM_002428418.1"/>
</dbReference>
<feature type="binding site" evidence="10">
    <location>
        <position position="167"/>
    </location>
    <ligand>
        <name>ATP</name>
        <dbReference type="ChEBI" id="CHEBI:30616"/>
    </ligand>
</feature>
<organism>
    <name type="scientific">Pediculus humanus subsp. corporis</name>
    <name type="common">Body louse</name>
    <dbReference type="NCBI Taxonomy" id="121224"/>
    <lineage>
        <taxon>Eukaryota</taxon>
        <taxon>Metazoa</taxon>
        <taxon>Ecdysozoa</taxon>
        <taxon>Arthropoda</taxon>
        <taxon>Hexapoda</taxon>
        <taxon>Insecta</taxon>
        <taxon>Pterygota</taxon>
        <taxon>Neoptera</taxon>
        <taxon>Paraneoptera</taxon>
        <taxon>Psocodea</taxon>
        <taxon>Troctomorpha</taxon>
        <taxon>Phthiraptera</taxon>
        <taxon>Anoplura</taxon>
        <taxon>Pediculidae</taxon>
        <taxon>Pediculus</taxon>
    </lineage>
</organism>
<dbReference type="GeneID" id="8237255"/>
<feature type="region of interest" description="Disordered" evidence="11">
    <location>
        <begin position="741"/>
        <end position="778"/>
    </location>
</feature>
<dbReference type="InParanoid" id="E0VQS0"/>
<evidence type="ECO:0000256" key="12">
    <source>
        <dbReference type="SAM" id="SignalP"/>
    </source>
</evidence>
<evidence type="ECO:0000256" key="4">
    <source>
        <dbReference type="ARBA" id="ARBA00022490"/>
    </source>
</evidence>
<dbReference type="eggNOG" id="KOG0020">
    <property type="taxonomic scope" value="Eukaryota"/>
</dbReference>
<evidence type="ECO:0000256" key="7">
    <source>
        <dbReference type="ARBA" id="ARBA00022840"/>
    </source>
</evidence>
<feature type="binding site" evidence="10">
    <location>
        <position position="448"/>
    </location>
    <ligand>
        <name>ATP</name>
        <dbReference type="ChEBI" id="CHEBI:30616"/>
    </ligand>
</feature>
<reference evidence="14" key="1">
    <citation type="submission" date="2007-04" db="EMBL/GenBank/DDBJ databases">
        <title>Annotation of Pediculus humanus corporis strain USDA.</title>
        <authorList>
            <person name="Kirkness E."/>
            <person name="Hannick L."/>
            <person name="Hass B."/>
            <person name="Bruggner R."/>
            <person name="Lawson D."/>
            <person name="Bidwell S."/>
            <person name="Joardar V."/>
            <person name="Caler E."/>
            <person name="Walenz B."/>
            <person name="Inman J."/>
            <person name="Schobel S."/>
            <person name="Galinsky K."/>
            <person name="Amedeo P."/>
            <person name="Strausberg R."/>
        </authorList>
    </citation>
    <scope>NUCLEOTIDE SEQUENCE</scope>
    <source>
        <strain evidence="14">USDA</strain>
    </source>
</reference>
<dbReference type="CTD" id="8237255"/>
<dbReference type="SUPFAM" id="SSF54211">
    <property type="entry name" value="Ribosomal protein S5 domain 2-like"/>
    <property type="match status" value="1"/>
</dbReference>
<evidence type="ECO:0000259" key="13">
    <source>
        <dbReference type="SMART" id="SM00387"/>
    </source>
</evidence>
<dbReference type="GO" id="GO:0051082">
    <property type="term" value="F:unfolded protein binding"/>
    <property type="evidence" value="ECO:0007669"/>
    <property type="project" value="InterPro"/>
</dbReference>
<keyword evidence="5 12" id="KW-0732">Signal</keyword>
<keyword evidence="4" id="KW-0963">Cytoplasm</keyword>
<dbReference type="Gene3D" id="1.20.120.790">
    <property type="entry name" value="Heat shock protein 90, C-terminal domain"/>
    <property type="match status" value="1"/>
</dbReference>
<dbReference type="VEuPathDB" id="VectorBase:PHUM381600"/>
<dbReference type="SUPFAM" id="SSF110942">
    <property type="entry name" value="HSP90 C-terminal domain"/>
    <property type="match status" value="1"/>
</dbReference>
<gene>
    <name evidence="15" type="primary">8237255</name>
    <name evidence="14" type="ORF">Phum_PHUM381600</name>
</gene>
<dbReference type="EMBL" id="DS235435">
    <property type="protein sequence ID" value="EEB15725.1"/>
    <property type="molecule type" value="Genomic_DNA"/>
</dbReference>
<dbReference type="InterPro" id="IPR001404">
    <property type="entry name" value="Hsp90_fam"/>
</dbReference>
<dbReference type="STRING" id="121224.E0VQS0"/>
<evidence type="ECO:0000313" key="15">
    <source>
        <dbReference type="EnsemblMetazoa" id="PHUM381600-PA"/>
    </source>
</evidence>
<dbReference type="PRINTS" id="PR00775">
    <property type="entry name" value="HEATSHOCK90"/>
</dbReference>
<evidence type="ECO:0000313" key="14">
    <source>
        <dbReference type="EMBL" id="EEB15725.1"/>
    </source>
</evidence>
<dbReference type="Pfam" id="PF13589">
    <property type="entry name" value="HATPase_c_3"/>
    <property type="match status" value="1"/>
</dbReference>
<comment type="subcellular location">
    <subcellularLocation>
        <location evidence="1">Cytoplasm</location>
    </subcellularLocation>
</comment>
<evidence type="ECO:0000256" key="8">
    <source>
        <dbReference type="ARBA" id="ARBA00023016"/>
    </source>
</evidence>
<dbReference type="KEGG" id="phu:Phum_PHUM381600"/>
<reference evidence="14" key="2">
    <citation type="submission" date="2007-04" db="EMBL/GenBank/DDBJ databases">
        <title>The genome of the human body louse.</title>
        <authorList>
            <consortium name="The Human Body Louse Genome Consortium"/>
            <person name="Kirkness E."/>
            <person name="Walenz B."/>
            <person name="Hass B."/>
            <person name="Bruggner R."/>
            <person name="Strausberg R."/>
        </authorList>
    </citation>
    <scope>NUCLEOTIDE SEQUENCE</scope>
    <source>
        <strain evidence="14">USDA</strain>
    </source>
</reference>
<feature type="binding site" evidence="10">
    <location>
        <position position="108"/>
    </location>
    <ligand>
        <name>ATP</name>
        <dbReference type="ChEBI" id="CHEBI:30616"/>
    </ligand>
</feature>
<dbReference type="InterPro" id="IPR020568">
    <property type="entry name" value="Ribosomal_Su5_D2-typ_SF"/>
</dbReference>
<accession>E0VQS0</accession>
<dbReference type="FunFam" id="3.30.565.10:FF:000005">
    <property type="entry name" value="Heat shock protein 90"/>
    <property type="match status" value="1"/>
</dbReference>
<dbReference type="PIRSF" id="PIRSF002583">
    <property type="entry name" value="Hsp90"/>
    <property type="match status" value="1"/>
</dbReference>
<dbReference type="Gene3D" id="3.40.50.11260">
    <property type="match status" value="1"/>
</dbReference>
<feature type="chain" id="PRO_5011412703" description="Heat shock protein 83" evidence="12">
    <location>
        <begin position="24"/>
        <end position="778"/>
    </location>
</feature>
<dbReference type="InterPro" id="IPR036890">
    <property type="entry name" value="HATPase_C_sf"/>
</dbReference>
<name>E0VQS0_PEDHC</name>
<evidence type="ECO:0000256" key="6">
    <source>
        <dbReference type="ARBA" id="ARBA00022741"/>
    </source>
</evidence>
<dbReference type="FunFam" id="1.20.120.790:FF:000003">
    <property type="entry name" value="Heat shock protein 90"/>
    <property type="match status" value="1"/>
</dbReference>
<dbReference type="FunFam" id="3.40.50.11260:FF:000001">
    <property type="entry name" value="Heat shock protein 90 alpha"/>
    <property type="match status" value="1"/>
</dbReference>